<evidence type="ECO:0000256" key="1">
    <source>
        <dbReference type="SAM" id="MobiDB-lite"/>
    </source>
</evidence>
<dbReference type="Pfam" id="PF08378">
    <property type="entry name" value="NERD"/>
    <property type="match status" value="1"/>
</dbReference>
<evidence type="ECO:0000313" key="3">
    <source>
        <dbReference type="EMBL" id="QIG43848.1"/>
    </source>
</evidence>
<reference evidence="3 4" key="1">
    <citation type="submission" date="2020-02" db="EMBL/GenBank/DDBJ databases">
        <title>Full genome sequence of Nocardioides sp. R-3366.</title>
        <authorList>
            <person name="Im W.-T."/>
        </authorList>
    </citation>
    <scope>NUCLEOTIDE SEQUENCE [LARGE SCALE GENOMIC DNA]</scope>
    <source>
        <strain evidence="3 4">R-3366</strain>
    </source>
</reference>
<proteinExistence type="predicted"/>
<dbReference type="InterPro" id="IPR011528">
    <property type="entry name" value="NERD"/>
</dbReference>
<protein>
    <submittedName>
        <fullName evidence="3">NERD domain-containing protein</fullName>
    </submittedName>
</protein>
<organism evidence="3 4">
    <name type="scientific">Nocardioides anomalus</name>
    <dbReference type="NCBI Taxonomy" id="2712223"/>
    <lineage>
        <taxon>Bacteria</taxon>
        <taxon>Bacillati</taxon>
        <taxon>Actinomycetota</taxon>
        <taxon>Actinomycetes</taxon>
        <taxon>Propionibacteriales</taxon>
        <taxon>Nocardioidaceae</taxon>
        <taxon>Nocardioides</taxon>
    </lineage>
</organism>
<keyword evidence="4" id="KW-1185">Reference proteome</keyword>
<feature type="domain" description="NERD" evidence="2">
    <location>
        <begin position="55"/>
        <end position="173"/>
    </location>
</feature>
<dbReference type="PROSITE" id="PS50965">
    <property type="entry name" value="NERD"/>
    <property type="match status" value="1"/>
</dbReference>
<feature type="region of interest" description="Disordered" evidence="1">
    <location>
        <begin position="1"/>
        <end position="27"/>
    </location>
</feature>
<evidence type="ECO:0000313" key="4">
    <source>
        <dbReference type="Proteomes" id="UP000502996"/>
    </source>
</evidence>
<dbReference type="AlphaFoldDB" id="A0A6G6WET9"/>
<dbReference type="KEGG" id="nano:G5V58_14680"/>
<accession>A0A6G6WET9</accession>
<evidence type="ECO:0000259" key="2">
    <source>
        <dbReference type="PROSITE" id="PS50965"/>
    </source>
</evidence>
<feature type="compositionally biased region" description="Basic and acidic residues" evidence="1">
    <location>
        <begin position="1"/>
        <end position="17"/>
    </location>
</feature>
<name>A0A6G6WET9_9ACTN</name>
<dbReference type="EMBL" id="CP049257">
    <property type="protein sequence ID" value="QIG43848.1"/>
    <property type="molecule type" value="Genomic_DNA"/>
</dbReference>
<dbReference type="RefSeq" id="WP_165234155.1">
    <property type="nucleotide sequence ID" value="NZ_CP049257.1"/>
</dbReference>
<gene>
    <name evidence="3" type="ORF">G5V58_14680</name>
</gene>
<sequence>MDLEDDRGRAGGSARREHERRRALREERVRARHPRLGGALLAMTGEPTTTAVWETGAVGEEAVGRRLDAVAGPRLAVLHDRRIRGTRANIDHLVVTSSAVWVVDSKRYRNRRPTMRAEGGLLRPRVERLFVGGRDRTALVEGVLRQVERVSGTVGPEVPVRAALCFVDADWPVIGGHLAVRGVRVVWPRRLVKEITAQDAQGMDVGAVATELAAAFPPHAAR</sequence>
<dbReference type="Proteomes" id="UP000502996">
    <property type="component" value="Chromosome"/>
</dbReference>